<gene>
    <name evidence="1" type="ordered locus">TKWG_16180</name>
</gene>
<accession>I3UDV9</accession>
<reference evidence="2" key="2">
    <citation type="journal article" date="2013" name="PLoS ONE">
        <title>Genome implosion elicits host-confinement in Alcaligenaceae: evidence from the comparative genomics of Tetrathiobacter kashmirensis, a pathogen in the making.</title>
        <authorList>
            <person name="Ghosh W."/>
            <person name="Alam M."/>
            <person name="Roy C."/>
            <person name="Pyne P."/>
            <person name="George A."/>
            <person name="Chakraborty R."/>
            <person name="Majumder S."/>
            <person name="Agarwal A."/>
            <person name="Chakraborty S."/>
            <person name="Majumdar S."/>
            <person name="Gupta S.K."/>
        </authorList>
    </citation>
    <scope>NUCLEOTIDE SEQUENCE [LARGE SCALE GENOMIC DNA]</scope>
    <source>
        <strain evidence="2">WT001</strain>
    </source>
</reference>
<dbReference type="AlphaFoldDB" id="I3UDV9"/>
<dbReference type="EMBL" id="CP003555">
    <property type="protein sequence ID" value="AFK63197.1"/>
    <property type="molecule type" value="Genomic_DNA"/>
</dbReference>
<keyword evidence="2" id="KW-1185">Reference proteome</keyword>
<dbReference type="KEGG" id="aka:TKWG_16180"/>
<dbReference type="RefSeq" id="WP_014751288.1">
    <property type="nucleotide sequence ID" value="NC_017964.1"/>
</dbReference>
<dbReference type="Proteomes" id="UP000005267">
    <property type="component" value="Chromosome"/>
</dbReference>
<dbReference type="HOGENOM" id="CLU_2490872_0_0_4"/>
<sequence>MAIAGIRMLLKFGQYSIVSIRASSAQLIEFSHYSYIVIRNFYRLSSRLLPVSGDRNVLTNTVGRIHIDIANAGLFIAAMQQVFNAH</sequence>
<evidence type="ECO:0000313" key="2">
    <source>
        <dbReference type="Proteomes" id="UP000005267"/>
    </source>
</evidence>
<name>I3UDV9_ADVKW</name>
<evidence type="ECO:0000313" key="1">
    <source>
        <dbReference type="EMBL" id="AFK63197.1"/>
    </source>
</evidence>
<proteinExistence type="predicted"/>
<protein>
    <submittedName>
        <fullName evidence="1">Uncharacterized protein</fullName>
    </submittedName>
</protein>
<reference evidence="1 2" key="1">
    <citation type="journal article" date="2011" name="J. Bacteriol.">
        <title>Whole-genome shotgun sequencing of the sulfur-oxidizing chemoautotroph Tetrathiobacter kashmirensis.</title>
        <authorList>
            <person name="Ghosh W."/>
            <person name="George A."/>
            <person name="Agarwal A."/>
            <person name="Raj P."/>
            <person name="Alam M."/>
            <person name="Pyne P."/>
            <person name="Das Gupta S.K."/>
        </authorList>
    </citation>
    <scope>NUCLEOTIDE SEQUENCE [LARGE SCALE GENOMIC DNA]</scope>
    <source>
        <strain evidence="1 2">WT001</strain>
    </source>
</reference>
<organism evidence="1 2">
    <name type="scientific">Advenella kashmirensis (strain DSM 17095 / LMG 22695 / WT001)</name>
    <name type="common">Tetrathiobacter kashmirensis</name>
    <dbReference type="NCBI Taxonomy" id="1036672"/>
    <lineage>
        <taxon>Bacteria</taxon>
        <taxon>Pseudomonadati</taxon>
        <taxon>Pseudomonadota</taxon>
        <taxon>Betaproteobacteria</taxon>
        <taxon>Burkholderiales</taxon>
        <taxon>Alcaligenaceae</taxon>
    </lineage>
</organism>